<reference evidence="4 5" key="1">
    <citation type="submission" date="2022-06" db="EMBL/GenBank/DDBJ databases">
        <title>Haloarcula sp. a new haloarchaeum isolate from saline soil.</title>
        <authorList>
            <person name="Strakova D."/>
            <person name="Galisteo C."/>
            <person name="Sanchez-Porro C."/>
            <person name="Ventosa A."/>
        </authorList>
    </citation>
    <scope>NUCLEOTIDE SEQUENCE [LARGE SCALE GENOMIC DNA]</scope>
    <source>
        <strain evidence="4 5">S1AR25-5A</strain>
    </source>
</reference>
<dbReference type="Gene3D" id="3.90.79.10">
    <property type="entry name" value="Nucleoside Triphosphate Pyrophosphohydrolase"/>
    <property type="match status" value="1"/>
</dbReference>
<dbReference type="PROSITE" id="PS51462">
    <property type="entry name" value="NUDIX"/>
    <property type="match status" value="1"/>
</dbReference>
<dbReference type="AlphaFoldDB" id="A0AAE4F197"/>
<organism evidence="4 5">
    <name type="scientific">Haloarcula terrestris</name>
    <dbReference type="NCBI Taxonomy" id="2950533"/>
    <lineage>
        <taxon>Archaea</taxon>
        <taxon>Methanobacteriati</taxon>
        <taxon>Methanobacteriota</taxon>
        <taxon>Stenosarchaea group</taxon>
        <taxon>Halobacteria</taxon>
        <taxon>Halobacteriales</taxon>
        <taxon>Haloarculaceae</taxon>
        <taxon>Haloarcula</taxon>
    </lineage>
</organism>
<dbReference type="InterPro" id="IPR020084">
    <property type="entry name" value="NUDIX_hydrolase_CS"/>
</dbReference>
<evidence type="ECO:0000259" key="3">
    <source>
        <dbReference type="PROSITE" id="PS51462"/>
    </source>
</evidence>
<evidence type="ECO:0000256" key="2">
    <source>
        <dbReference type="SAM" id="MobiDB-lite"/>
    </source>
</evidence>
<dbReference type="InterPro" id="IPR000086">
    <property type="entry name" value="NUDIX_hydrolase_dom"/>
</dbReference>
<dbReference type="PROSITE" id="PS00893">
    <property type="entry name" value="NUDIX_BOX"/>
    <property type="match status" value="1"/>
</dbReference>
<feature type="region of interest" description="Disordered" evidence="2">
    <location>
        <begin position="1"/>
        <end position="42"/>
    </location>
</feature>
<dbReference type="GO" id="GO:0016787">
    <property type="term" value="F:hydrolase activity"/>
    <property type="evidence" value="ECO:0007669"/>
    <property type="project" value="UniProtKB-KW"/>
</dbReference>
<dbReference type="InterPro" id="IPR015797">
    <property type="entry name" value="NUDIX_hydrolase-like_dom_sf"/>
</dbReference>
<gene>
    <name evidence="4" type="ORF">NDI54_15260</name>
</gene>
<accession>A0AAE4F197</accession>
<dbReference type="InterPro" id="IPR020476">
    <property type="entry name" value="Nudix_hydrolase"/>
</dbReference>
<comment type="caution">
    <text evidence="4">The sequence shown here is derived from an EMBL/GenBank/DDBJ whole genome shotgun (WGS) entry which is preliminary data.</text>
</comment>
<protein>
    <submittedName>
        <fullName evidence="4">NUDIX domain-containing protein</fullName>
    </submittedName>
</protein>
<evidence type="ECO:0000256" key="1">
    <source>
        <dbReference type="ARBA" id="ARBA00022801"/>
    </source>
</evidence>
<evidence type="ECO:0000313" key="4">
    <source>
        <dbReference type="EMBL" id="MDS0222703.1"/>
    </source>
</evidence>
<sequence length="126" mass="13561">MLVKRTEPPAAGSWSLPAGYLEADEPPQEAASRELHEETGLSVSTGDITLFDTNFVQHPNGQHILVVIYSTTRASTTGSPTPGSDAGAARFWDLEEMSSSAHRIEPGYDEIFKAAVRVTNDTPSES</sequence>
<dbReference type="PRINTS" id="PR00502">
    <property type="entry name" value="NUDIXFAMILY"/>
</dbReference>
<dbReference type="PANTHER" id="PTHR43736">
    <property type="entry name" value="ADP-RIBOSE PYROPHOSPHATASE"/>
    <property type="match status" value="1"/>
</dbReference>
<dbReference type="PANTHER" id="PTHR43736:SF1">
    <property type="entry name" value="DIHYDRONEOPTERIN TRIPHOSPHATE DIPHOSPHATASE"/>
    <property type="match status" value="1"/>
</dbReference>
<dbReference type="SUPFAM" id="SSF55811">
    <property type="entry name" value="Nudix"/>
    <property type="match status" value="1"/>
</dbReference>
<evidence type="ECO:0000313" key="5">
    <source>
        <dbReference type="Proteomes" id="UP001253439"/>
    </source>
</evidence>
<dbReference type="Proteomes" id="UP001253439">
    <property type="component" value="Unassembled WGS sequence"/>
</dbReference>
<keyword evidence="1" id="KW-0378">Hydrolase</keyword>
<keyword evidence="5" id="KW-1185">Reference proteome</keyword>
<proteinExistence type="predicted"/>
<dbReference type="Pfam" id="PF00293">
    <property type="entry name" value="NUDIX"/>
    <property type="match status" value="1"/>
</dbReference>
<feature type="domain" description="Nudix hydrolase" evidence="3">
    <location>
        <begin position="1"/>
        <end position="114"/>
    </location>
</feature>
<name>A0AAE4F197_9EURY</name>
<dbReference type="EMBL" id="JAMQOM010000007">
    <property type="protein sequence ID" value="MDS0222703.1"/>
    <property type="molecule type" value="Genomic_DNA"/>
</dbReference>